<dbReference type="PANTHER" id="PTHR11669">
    <property type="entry name" value="REPLICATION FACTOR C / DNA POLYMERASE III GAMMA-TAU SUBUNIT"/>
    <property type="match status" value="1"/>
</dbReference>
<dbReference type="GO" id="GO:0009360">
    <property type="term" value="C:DNA polymerase III complex"/>
    <property type="evidence" value="ECO:0007669"/>
    <property type="project" value="InterPro"/>
</dbReference>
<keyword evidence="3" id="KW-0808">Transferase</keyword>
<dbReference type="SUPFAM" id="SSF52540">
    <property type="entry name" value="P-loop containing nucleoside triphosphate hydrolases"/>
    <property type="match status" value="1"/>
</dbReference>
<evidence type="ECO:0000256" key="3">
    <source>
        <dbReference type="ARBA" id="ARBA00022679"/>
    </source>
</evidence>
<evidence type="ECO:0000313" key="9">
    <source>
        <dbReference type="EMBL" id="SDS35602.1"/>
    </source>
</evidence>
<feature type="domain" description="DNA polymerase III delta subunit C-terminal" evidence="8">
    <location>
        <begin position="212"/>
        <end position="325"/>
    </location>
</feature>
<dbReference type="STRING" id="487184.SAMN05216421_1373"/>
<protein>
    <recommendedName>
        <fullName evidence="2">DNA polymerase III subunit delta'</fullName>
        <ecNumber evidence="1">2.7.7.7</ecNumber>
    </recommendedName>
</protein>
<dbReference type="Pfam" id="PF09115">
    <property type="entry name" value="DNApol3-delta_C"/>
    <property type="match status" value="1"/>
</dbReference>
<evidence type="ECO:0000256" key="1">
    <source>
        <dbReference type="ARBA" id="ARBA00012417"/>
    </source>
</evidence>
<dbReference type="EC" id="2.7.7.7" evidence="1"/>
<evidence type="ECO:0000313" key="10">
    <source>
        <dbReference type="Proteomes" id="UP000243207"/>
    </source>
</evidence>
<dbReference type="Gene3D" id="3.40.50.300">
    <property type="entry name" value="P-loop containing nucleotide triphosphate hydrolases"/>
    <property type="match status" value="1"/>
</dbReference>
<evidence type="ECO:0000259" key="8">
    <source>
        <dbReference type="Pfam" id="PF09115"/>
    </source>
</evidence>
<proteinExistence type="predicted"/>
<name>A0A1H1RIT7_9GAMM</name>
<dbReference type="Pfam" id="PF13177">
    <property type="entry name" value="DNA_pol3_delta2"/>
    <property type="match status" value="1"/>
</dbReference>
<organism evidence="9 10">
    <name type="scientific">Halopseudomonas xinjiangensis</name>
    <dbReference type="NCBI Taxonomy" id="487184"/>
    <lineage>
        <taxon>Bacteria</taxon>
        <taxon>Pseudomonadati</taxon>
        <taxon>Pseudomonadota</taxon>
        <taxon>Gammaproteobacteria</taxon>
        <taxon>Pseudomonadales</taxon>
        <taxon>Pseudomonadaceae</taxon>
        <taxon>Halopseudomonas</taxon>
    </lineage>
</organism>
<dbReference type="GO" id="GO:0003677">
    <property type="term" value="F:DNA binding"/>
    <property type="evidence" value="ECO:0007669"/>
    <property type="project" value="InterPro"/>
</dbReference>
<keyword evidence="4" id="KW-0548">Nucleotidyltransferase</keyword>
<dbReference type="NCBIfam" id="TIGR00678">
    <property type="entry name" value="holB"/>
    <property type="match status" value="1"/>
</dbReference>
<accession>A0A1H1RIT7</accession>
<evidence type="ECO:0000256" key="7">
    <source>
        <dbReference type="ARBA" id="ARBA00049244"/>
    </source>
</evidence>
<dbReference type="NCBIfam" id="NF004310">
    <property type="entry name" value="PRK05707.1"/>
    <property type="match status" value="1"/>
</dbReference>
<comment type="catalytic activity">
    <reaction evidence="7">
        <text>DNA(n) + a 2'-deoxyribonucleoside 5'-triphosphate = DNA(n+1) + diphosphate</text>
        <dbReference type="Rhea" id="RHEA:22508"/>
        <dbReference type="Rhea" id="RHEA-COMP:17339"/>
        <dbReference type="Rhea" id="RHEA-COMP:17340"/>
        <dbReference type="ChEBI" id="CHEBI:33019"/>
        <dbReference type="ChEBI" id="CHEBI:61560"/>
        <dbReference type="ChEBI" id="CHEBI:173112"/>
        <dbReference type="EC" id="2.7.7.7"/>
    </reaction>
</comment>
<dbReference type="GO" id="GO:0003887">
    <property type="term" value="F:DNA-directed DNA polymerase activity"/>
    <property type="evidence" value="ECO:0007669"/>
    <property type="project" value="UniProtKB-KW"/>
</dbReference>
<keyword evidence="6" id="KW-0239">DNA-directed DNA polymerase</keyword>
<evidence type="ECO:0000256" key="2">
    <source>
        <dbReference type="ARBA" id="ARBA00014363"/>
    </source>
</evidence>
<evidence type="ECO:0000256" key="4">
    <source>
        <dbReference type="ARBA" id="ARBA00022695"/>
    </source>
</evidence>
<dbReference type="InterPro" id="IPR027417">
    <property type="entry name" value="P-loop_NTPase"/>
</dbReference>
<dbReference type="InterPro" id="IPR050238">
    <property type="entry name" value="DNA_Rep/Repair_Clamp_Loader"/>
</dbReference>
<keyword evidence="5" id="KW-0235">DNA replication</keyword>
<dbReference type="InterPro" id="IPR004622">
    <property type="entry name" value="DNA_pol_HolB"/>
</dbReference>
<dbReference type="InterPro" id="IPR015199">
    <property type="entry name" value="DNA_pol_III_delta_C"/>
</dbReference>
<dbReference type="Proteomes" id="UP000243207">
    <property type="component" value="Chromosome I"/>
</dbReference>
<dbReference type="Gene3D" id="1.20.272.10">
    <property type="match status" value="1"/>
</dbReference>
<gene>
    <name evidence="9" type="ORF">SAMN05216421_1373</name>
</gene>
<evidence type="ECO:0000256" key="6">
    <source>
        <dbReference type="ARBA" id="ARBA00022932"/>
    </source>
</evidence>
<dbReference type="GO" id="GO:0008408">
    <property type="term" value="F:3'-5' exonuclease activity"/>
    <property type="evidence" value="ECO:0007669"/>
    <property type="project" value="InterPro"/>
</dbReference>
<sequence>MLEQARAPCPWHEPIWGSLVAQPRHAHAYLFGGPPGIGKRRFAEAFAAFLLCLSPRQGVACGDCRSCLLRQAGSHPDVLTVVPEEEGKAIRVDSVRQLGDFIAQTAQQGGRKIVLLHPAEAMNLNAANALLKSLEEPTRDTFLLLVSDQPSRLLATIRSRCLVQTLGMPSSADAVQWLAQLMPDLDLKQSEALLLMANGAPLRAADLAAMDALNMRAQVVDGVKALLKAQAGASQLAERWSKIPLELIIDWFHSWTLDLLRLSTGAVETALNADMDKVLGYMAQRLDHRAFMPWQAWLLDHRGMILGKANLNRVLLLETLLIQWKQLVERR</sequence>
<dbReference type="AlphaFoldDB" id="A0A1H1RIT7"/>
<reference evidence="10" key="1">
    <citation type="submission" date="2016-10" db="EMBL/GenBank/DDBJ databases">
        <authorList>
            <person name="Varghese N."/>
            <person name="Submissions S."/>
        </authorList>
    </citation>
    <scope>NUCLEOTIDE SEQUENCE [LARGE SCALE GENOMIC DNA]</scope>
    <source>
        <strain evidence="10">NRRL B-51270</strain>
    </source>
</reference>
<dbReference type="GO" id="GO:0006261">
    <property type="term" value="P:DNA-templated DNA replication"/>
    <property type="evidence" value="ECO:0007669"/>
    <property type="project" value="TreeGrafter"/>
</dbReference>
<dbReference type="OrthoDB" id="9811073at2"/>
<dbReference type="PANTHER" id="PTHR11669:SF8">
    <property type="entry name" value="DNA POLYMERASE III SUBUNIT DELTA"/>
    <property type="match status" value="1"/>
</dbReference>
<evidence type="ECO:0000256" key="5">
    <source>
        <dbReference type="ARBA" id="ARBA00022705"/>
    </source>
</evidence>
<dbReference type="EMBL" id="LT629736">
    <property type="protein sequence ID" value="SDS35602.1"/>
    <property type="molecule type" value="Genomic_DNA"/>
</dbReference>
<keyword evidence="10" id="KW-1185">Reference proteome</keyword>